<proteinExistence type="predicted"/>
<protein>
    <submittedName>
        <fullName evidence="3">Uncharacterized protein</fullName>
    </submittedName>
</protein>
<evidence type="ECO:0000313" key="3">
    <source>
        <dbReference type="WBParaSite" id="TMUE_2000009404.1"/>
    </source>
</evidence>
<keyword evidence="2" id="KW-1185">Reference proteome</keyword>
<dbReference type="Proteomes" id="UP000046395">
    <property type="component" value="Unassembled WGS sequence"/>
</dbReference>
<dbReference type="AlphaFoldDB" id="A0A5S6QQG2"/>
<evidence type="ECO:0000313" key="2">
    <source>
        <dbReference type="Proteomes" id="UP000046395"/>
    </source>
</evidence>
<name>A0A5S6QQG2_TRIMR</name>
<feature type="region of interest" description="Disordered" evidence="1">
    <location>
        <begin position="80"/>
        <end position="109"/>
    </location>
</feature>
<reference evidence="3" key="1">
    <citation type="submission" date="2019-12" db="UniProtKB">
        <authorList>
            <consortium name="WormBaseParasite"/>
        </authorList>
    </citation>
    <scope>IDENTIFICATION</scope>
</reference>
<organism evidence="2 3">
    <name type="scientific">Trichuris muris</name>
    <name type="common">Mouse whipworm</name>
    <dbReference type="NCBI Taxonomy" id="70415"/>
    <lineage>
        <taxon>Eukaryota</taxon>
        <taxon>Metazoa</taxon>
        <taxon>Ecdysozoa</taxon>
        <taxon>Nematoda</taxon>
        <taxon>Enoplea</taxon>
        <taxon>Dorylaimia</taxon>
        <taxon>Trichinellida</taxon>
        <taxon>Trichuridae</taxon>
        <taxon>Trichuris</taxon>
    </lineage>
</organism>
<sequence length="109" mass="12265">MKARGDEGGDRRLRREALRPSAHRPFDLDSSEEGTLEETSHLPNITQRQSSRDYCREKPIHRLTPICLAVSAHPEPPLCSLSRDSDVKSYLPSPQKAPVNDVIPARPKK</sequence>
<feature type="compositionally biased region" description="Basic and acidic residues" evidence="1">
    <location>
        <begin position="1"/>
        <end position="18"/>
    </location>
</feature>
<feature type="region of interest" description="Disordered" evidence="1">
    <location>
        <begin position="1"/>
        <end position="51"/>
    </location>
</feature>
<evidence type="ECO:0000256" key="1">
    <source>
        <dbReference type="SAM" id="MobiDB-lite"/>
    </source>
</evidence>
<dbReference type="WBParaSite" id="TMUE_2000009404.1">
    <property type="protein sequence ID" value="TMUE_2000009404.1"/>
    <property type="gene ID" value="WBGene00300597"/>
</dbReference>
<accession>A0A5S6QQG2</accession>